<accession>A0A263CXW5</accession>
<keyword evidence="5 9" id="KW-0547">Nucleotide-binding</keyword>
<dbReference type="RefSeq" id="WP_094865012.1">
    <property type="nucleotide sequence ID" value="NZ_NKYE01000017.1"/>
</dbReference>
<dbReference type="GO" id="GO:0003677">
    <property type="term" value="F:DNA binding"/>
    <property type="evidence" value="ECO:0007669"/>
    <property type="project" value="InterPro"/>
</dbReference>
<evidence type="ECO:0000256" key="10">
    <source>
        <dbReference type="SAM" id="MobiDB-lite"/>
    </source>
</evidence>
<dbReference type="InterPro" id="IPR023837">
    <property type="entry name" value="EccCb-like_Actinobacteria"/>
</dbReference>
<evidence type="ECO:0000256" key="9">
    <source>
        <dbReference type="PROSITE-ProRule" id="PRU00289"/>
    </source>
</evidence>
<feature type="binding site" evidence="9">
    <location>
        <begin position="846"/>
        <end position="853"/>
    </location>
    <ligand>
        <name>ATP</name>
        <dbReference type="ChEBI" id="CHEBI:30616"/>
    </ligand>
</feature>
<dbReference type="PANTHER" id="PTHR22683">
    <property type="entry name" value="SPORULATION PROTEIN RELATED"/>
    <property type="match status" value="1"/>
</dbReference>
<feature type="domain" description="FtsK" evidence="12">
    <location>
        <begin position="457"/>
        <end position="656"/>
    </location>
</feature>
<comment type="subcellular location">
    <subcellularLocation>
        <location evidence="1">Cell membrane</location>
        <topology evidence="1">Multi-pass membrane protein</topology>
    </subcellularLocation>
</comment>
<dbReference type="InParanoid" id="A0A263CXW5"/>
<keyword evidence="4" id="KW-0677">Repeat</keyword>
<proteinExistence type="predicted"/>
<feature type="binding site" evidence="9">
    <location>
        <begin position="480"/>
        <end position="487"/>
    </location>
    <ligand>
        <name>ATP</name>
        <dbReference type="ChEBI" id="CHEBI:30616"/>
    </ligand>
</feature>
<evidence type="ECO:0000256" key="3">
    <source>
        <dbReference type="ARBA" id="ARBA00022692"/>
    </source>
</evidence>
<dbReference type="OrthoDB" id="9807790at2"/>
<keyword evidence="3 11" id="KW-0812">Transmembrane</keyword>
<sequence>MSTVTVKRNPRVAGPEMPKGQEELEEPPVMPEPATRDFSSILMFLPMAIGPLAMILVFSSISSGTGGASPFMFIMAGAMGIGMIAMAINQLFRNAGERKRKLNSERRDYLRYIGQLRRKARDTSDAQRKAVVWNHPAPSWLWSMASGPRLWERRGSHDDFARARIGLGVQHATMEFTPPSTKPIEDLEPLSAISLRRFSETYRTVTGIPISVGLRSFTSVEFEGDQDAAVGLIRSMMGQLVTFHAPDELRIAVLTAPQHQTEWDWVKWLPHNAHPVARDAAGPIRLLACDHDELLDLLGPEVTDRGDHDKSVLAGVSEPFVVVVAHLADIPEYSPLFGPGLRNVVLFDATGELPGGAKVLRLTCRDGRVSYPADDDVGSATCDEMSQTEAATLARLLAPKRTSGTVDVVDKPFENDFELTTLLGIRDVHSFDVNAFWRQKTPQRARLQVPIGVTEDGEVVEIDLKESAQGGTGPHGMLIGATGSGKSELLRTLVCSLAATHSSEILNLVLVDFKGGATFLGMDKLPHTSAVITNLADELPLVDRMQDSINGEMTRRQEILRESGYSSLFEYEKARAAGGQLTPLPTLLVIVDEFSELLGSKPEFMELFVSIGRLGRSLGVHLLLASQRLDEGRIHRVEGHLSYRVALRTFSSMESRSVIGVADAYELPSGPGNGYLKVDTSTLIRFKGAYVSGPCLTTAPEGGPVSEDEAAIASDVVAFHTQASPRRHEIRSAEITEIEDPEEEKKPSEAEKTDAPSLAEVLISRLVGAGPAARQVWLPPLSSSPSLDAMLPSVLPHPELGMSVDDPAVRGRFRVPVGLVDLPYEQARELLVADLSGADGHVGVVGAPMTGKSTLVRTLILGLALTHTPDEVQFYGLDFGGGGIMSISGLPHVGSVATRMERDRVVRTLEEVIQVMEMREAAFAEHGFESMPAYREARRTGKINDAHGEVFLVIDGWFTLRQDFDHLETKLTEIAARGLSFGIHLVVSSTRWSEIRPWLRDVLGTRFELRLGDSMESEVQGRKAATVPNQPGRGLTSSGFHFLAGLPRLDGSSATEDLANATKAVVEEARTFWPGRNAPGVRLLPTKLPMVDLPRAKSGLRICLGQEEQRLNPVWHDFNAVPHLFMLGDAETGKTNALRLVMRSIVEGNTPAEAKILLGDSRRDLDDVVPEEYRIGYAVSTDALTDLGNRAAVSLHKRVPGAEITSDRLRKRDWWEGPQLFVVIDDYELLSSGTSMGSPLDALLPLLAQGVYIGFHLIVARSSANAMRGMMDPVMRRLWELGSPAMLFSYPKEEGKFLGEAKPRTLPVGRAQLVTRRGVTLMQTGLVPATTSRDDQVVGAQPRRSGT</sequence>
<dbReference type="SMART" id="SM00382">
    <property type="entry name" value="AAA"/>
    <property type="match status" value="3"/>
</dbReference>
<feature type="domain" description="FtsK" evidence="12">
    <location>
        <begin position="1111"/>
        <end position="1296"/>
    </location>
</feature>
<keyword evidence="2" id="KW-1003">Cell membrane</keyword>
<keyword evidence="7 11" id="KW-1133">Transmembrane helix</keyword>
<keyword evidence="14" id="KW-1185">Reference proteome</keyword>
<dbReference type="InterPro" id="IPR003593">
    <property type="entry name" value="AAA+_ATPase"/>
</dbReference>
<evidence type="ECO:0000256" key="2">
    <source>
        <dbReference type="ARBA" id="ARBA00022475"/>
    </source>
</evidence>
<dbReference type="EMBL" id="NKYE01000017">
    <property type="protein sequence ID" value="OZM70829.1"/>
    <property type="molecule type" value="Genomic_DNA"/>
</dbReference>
<feature type="region of interest" description="Disordered" evidence="10">
    <location>
        <begin position="1"/>
        <end position="32"/>
    </location>
</feature>
<evidence type="ECO:0000256" key="6">
    <source>
        <dbReference type="ARBA" id="ARBA00022840"/>
    </source>
</evidence>
<comment type="caution">
    <text evidence="13">The sequence shown here is derived from an EMBL/GenBank/DDBJ whole genome shotgun (WGS) entry which is preliminary data.</text>
</comment>
<name>A0A263CXW5_9PSEU</name>
<dbReference type="PANTHER" id="PTHR22683:SF1">
    <property type="entry name" value="TYPE VII SECRETION SYSTEM PROTEIN ESSC"/>
    <property type="match status" value="1"/>
</dbReference>
<dbReference type="GO" id="GO:0005524">
    <property type="term" value="F:ATP binding"/>
    <property type="evidence" value="ECO:0007669"/>
    <property type="project" value="UniProtKB-UniRule"/>
</dbReference>
<evidence type="ECO:0000256" key="5">
    <source>
        <dbReference type="ARBA" id="ARBA00022741"/>
    </source>
</evidence>
<dbReference type="PROSITE" id="PS50901">
    <property type="entry name" value="FTSK"/>
    <property type="match status" value="3"/>
</dbReference>
<evidence type="ECO:0000256" key="4">
    <source>
        <dbReference type="ARBA" id="ARBA00022737"/>
    </source>
</evidence>
<dbReference type="InterPro" id="IPR050206">
    <property type="entry name" value="FtsK/SpoIIIE/SftA"/>
</dbReference>
<dbReference type="Pfam" id="PF01580">
    <property type="entry name" value="FtsK_SpoIIIE"/>
    <property type="match status" value="2"/>
</dbReference>
<dbReference type="SUPFAM" id="SSF52540">
    <property type="entry name" value="P-loop containing nucleoside triphosphate hydrolases"/>
    <property type="match status" value="2"/>
</dbReference>
<evidence type="ECO:0000256" key="1">
    <source>
        <dbReference type="ARBA" id="ARBA00004651"/>
    </source>
</evidence>
<dbReference type="InterPro" id="IPR023836">
    <property type="entry name" value="EccCa-like_Actinobacteria"/>
</dbReference>
<feature type="transmembrane region" description="Helical" evidence="11">
    <location>
        <begin position="38"/>
        <end position="59"/>
    </location>
</feature>
<feature type="compositionally biased region" description="Basic and acidic residues" evidence="10">
    <location>
        <begin position="743"/>
        <end position="754"/>
    </location>
</feature>
<gene>
    <name evidence="13" type="ORF">CFN78_23200</name>
</gene>
<dbReference type="NCBIfam" id="TIGR03925">
    <property type="entry name" value="T7SS_EccC_b"/>
    <property type="match status" value="1"/>
</dbReference>
<dbReference type="InterPro" id="IPR002543">
    <property type="entry name" value="FtsK_dom"/>
</dbReference>
<dbReference type="Proteomes" id="UP000242444">
    <property type="component" value="Unassembled WGS sequence"/>
</dbReference>
<evidence type="ECO:0000256" key="8">
    <source>
        <dbReference type="ARBA" id="ARBA00023136"/>
    </source>
</evidence>
<keyword evidence="8 11" id="KW-0472">Membrane</keyword>
<keyword evidence="6 9" id="KW-0067">ATP-binding</keyword>
<organism evidence="13 14">
    <name type="scientific">Amycolatopsis antarctica</name>
    <dbReference type="NCBI Taxonomy" id="1854586"/>
    <lineage>
        <taxon>Bacteria</taxon>
        <taxon>Bacillati</taxon>
        <taxon>Actinomycetota</taxon>
        <taxon>Actinomycetes</taxon>
        <taxon>Pseudonocardiales</taxon>
        <taxon>Pseudonocardiaceae</taxon>
        <taxon>Amycolatopsis</taxon>
    </lineage>
</organism>
<feature type="transmembrane region" description="Helical" evidence="11">
    <location>
        <begin position="71"/>
        <end position="92"/>
    </location>
</feature>
<dbReference type="GO" id="GO:0005886">
    <property type="term" value="C:plasma membrane"/>
    <property type="evidence" value="ECO:0007669"/>
    <property type="project" value="UniProtKB-SubCell"/>
</dbReference>
<reference evidence="13 14" key="1">
    <citation type="submission" date="2017-07" db="EMBL/GenBank/DDBJ databases">
        <title>Amycolatopsis antarcticus sp. nov., isolated from the surface of an Antarcticus brown macroalga.</title>
        <authorList>
            <person name="Wang J."/>
            <person name="Leiva S."/>
            <person name="Huang J."/>
            <person name="Huang Y."/>
        </authorList>
    </citation>
    <scope>NUCLEOTIDE SEQUENCE [LARGE SCALE GENOMIC DNA]</scope>
    <source>
        <strain evidence="13 14">AU-G6</strain>
    </source>
</reference>
<feature type="domain" description="FtsK" evidence="12">
    <location>
        <begin position="827"/>
        <end position="1018"/>
    </location>
</feature>
<evidence type="ECO:0000256" key="7">
    <source>
        <dbReference type="ARBA" id="ARBA00022989"/>
    </source>
</evidence>
<evidence type="ECO:0000313" key="13">
    <source>
        <dbReference type="EMBL" id="OZM70829.1"/>
    </source>
</evidence>
<dbReference type="Gene3D" id="3.40.50.300">
    <property type="entry name" value="P-loop containing nucleotide triphosphate hydrolases"/>
    <property type="match status" value="3"/>
</dbReference>
<evidence type="ECO:0000256" key="11">
    <source>
        <dbReference type="SAM" id="Phobius"/>
    </source>
</evidence>
<feature type="binding site" evidence="9">
    <location>
        <begin position="1128"/>
        <end position="1135"/>
    </location>
    <ligand>
        <name>ATP</name>
        <dbReference type="ChEBI" id="CHEBI:30616"/>
    </ligand>
</feature>
<dbReference type="NCBIfam" id="TIGR03924">
    <property type="entry name" value="T7SS_EccC_a"/>
    <property type="match status" value="1"/>
</dbReference>
<evidence type="ECO:0000259" key="12">
    <source>
        <dbReference type="PROSITE" id="PS50901"/>
    </source>
</evidence>
<evidence type="ECO:0000313" key="14">
    <source>
        <dbReference type="Proteomes" id="UP000242444"/>
    </source>
</evidence>
<protein>
    <submittedName>
        <fullName evidence="13">Secretion protein EccC</fullName>
    </submittedName>
</protein>
<feature type="region of interest" description="Disordered" evidence="10">
    <location>
        <begin position="731"/>
        <end position="755"/>
    </location>
</feature>
<dbReference type="InterPro" id="IPR027417">
    <property type="entry name" value="P-loop_NTPase"/>
</dbReference>